<feature type="modified residue" description="N6-(pyridoxal phosphate)lysine" evidence="4">
    <location>
        <position position="193"/>
    </location>
</feature>
<dbReference type="InterPro" id="IPR015422">
    <property type="entry name" value="PyrdxlP-dep_Trfase_small"/>
</dbReference>
<dbReference type="CDD" id="cd00616">
    <property type="entry name" value="AHBA_syn"/>
    <property type="match status" value="1"/>
</dbReference>
<evidence type="ECO:0000313" key="7">
    <source>
        <dbReference type="Proteomes" id="UP000179281"/>
    </source>
</evidence>
<comment type="caution">
    <text evidence="6">The sequence shown here is derived from an EMBL/GenBank/DDBJ whole genome shotgun (WGS) entry which is preliminary data.</text>
</comment>
<dbReference type="InterPro" id="IPR015421">
    <property type="entry name" value="PyrdxlP-dep_Trfase_major"/>
</dbReference>
<evidence type="ECO:0008006" key="8">
    <source>
        <dbReference type="Google" id="ProtNLM"/>
    </source>
</evidence>
<name>A0A1G2CP43_9BACT</name>
<dbReference type="GO" id="GO:0000271">
    <property type="term" value="P:polysaccharide biosynthetic process"/>
    <property type="evidence" value="ECO:0007669"/>
    <property type="project" value="TreeGrafter"/>
</dbReference>
<comment type="similarity">
    <text evidence="2 5">Belongs to the DegT/DnrJ/EryC1 family.</text>
</comment>
<dbReference type="Gene3D" id="3.40.640.10">
    <property type="entry name" value="Type I PLP-dependent aspartate aminotransferase-like (Major domain)"/>
    <property type="match status" value="1"/>
</dbReference>
<dbReference type="GO" id="GO:0030170">
    <property type="term" value="F:pyridoxal phosphate binding"/>
    <property type="evidence" value="ECO:0007669"/>
    <property type="project" value="TreeGrafter"/>
</dbReference>
<dbReference type="AlphaFoldDB" id="A0A1G2CP43"/>
<accession>A0A1G2CP43</accession>
<dbReference type="EMBL" id="MHLD01000016">
    <property type="protein sequence ID" value="OGZ02540.1"/>
    <property type="molecule type" value="Genomic_DNA"/>
</dbReference>
<evidence type="ECO:0000313" key="6">
    <source>
        <dbReference type="EMBL" id="OGZ02540.1"/>
    </source>
</evidence>
<proteinExistence type="inferred from homology"/>
<dbReference type="PIRSF" id="PIRSF000390">
    <property type="entry name" value="PLP_StrS"/>
    <property type="match status" value="1"/>
</dbReference>
<dbReference type="InterPro" id="IPR000653">
    <property type="entry name" value="DegT/StrS_aminotransferase"/>
</dbReference>
<organism evidence="6 7">
    <name type="scientific">Candidatus Liptonbacteria bacterium RIFCSPLOWO2_12_FULL_60_15</name>
    <dbReference type="NCBI Taxonomy" id="1798653"/>
    <lineage>
        <taxon>Bacteria</taxon>
        <taxon>Candidatus Liptoniibacteriota</taxon>
    </lineage>
</organism>
<dbReference type="PANTHER" id="PTHR30244:SF36">
    <property type="entry name" value="3-OXO-GLUCOSE-6-PHOSPHATE:GLUTAMATE AMINOTRANSFERASE"/>
    <property type="match status" value="1"/>
</dbReference>
<evidence type="ECO:0000256" key="3">
    <source>
        <dbReference type="PIRSR" id="PIRSR000390-1"/>
    </source>
</evidence>
<dbReference type="GO" id="GO:0008483">
    <property type="term" value="F:transaminase activity"/>
    <property type="evidence" value="ECO:0007669"/>
    <property type="project" value="TreeGrafter"/>
</dbReference>
<evidence type="ECO:0000256" key="4">
    <source>
        <dbReference type="PIRSR" id="PIRSR000390-2"/>
    </source>
</evidence>
<evidence type="ECO:0000256" key="1">
    <source>
        <dbReference type="ARBA" id="ARBA00022898"/>
    </source>
</evidence>
<protein>
    <recommendedName>
        <fullName evidence="8">Transcriptional regulator</fullName>
    </recommendedName>
</protein>
<dbReference type="InterPro" id="IPR015424">
    <property type="entry name" value="PyrdxlP-dep_Trfase"/>
</dbReference>
<evidence type="ECO:0000256" key="2">
    <source>
        <dbReference type="ARBA" id="ARBA00037999"/>
    </source>
</evidence>
<gene>
    <name evidence="6" type="ORF">A3G64_00895</name>
</gene>
<dbReference type="Pfam" id="PF01041">
    <property type="entry name" value="DegT_DnrJ_EryC1"/>
    <property type="match status" value="1"/>
</dbReference>
<feature type="active site" description="Proton acceptor" evidence="3">
    <location>
        <position position="193"/>
    </location>
</feature>
<dbReference type="Gene3D" id="3.90.1150.10">
    <property type="entry name" value="Aspartate Aminotransferase, domain 1"/>
    <property type="match status" value="1"/>
</dbReference>
<sequence>MFSFFKKPTLMDIEEVAVKRAICSVVEKKSHYGFSGHPHVRELEGKLSERLGGLPVLGVGSGTDALILALRALGVGPGDEVIVPAFSFISTAACVPWVGAKAVFADIRRDDYAMDPDEVEKNITPKTRAVLVAHLFGQPATGTAEILAVAKEHKLPVIEDAAQSFGAELCIEGAWKRVGAIGTIGCLSFSSTKPFAAPGNGGAVIVQDKALYEEIDRMRFYGAREHYRDYPIAGINCKIHDMQAAALLAKLKFFDHWLAHRTTIAASYAEMLAGVGDLVLPRELPGSRRTWYRYVVRTRQQRDRLFHELVMAAGPSPTLHPALNYPVPLPYFGMFRHLGNTPGDFPVADEVSREVISLPITNYVSAANARRMGDVIREFFARGMRS</sequence>
<dbReference type="Proteomes" id="UP000179281">
    <property type="component" value="Unassembled WGS sequence"/>
</dbReference>
<dbReference type="PANTHER" id="PTHR30244">
    <property type="entry name" value="TRANSAMINASE"/>
    <property type="match status" value="1"/>
</dbReference>
<keyword evidence="1 4" id="KW-0663">Pyridoxal phosphate</keyword>
<dbReference type="STRING" id="1798653.A3G64_00895"/>
<reference evidence="6 7" key="1">
    <citation type="journal article" date="2016" name="Nat. Commun.">
        <title>Thousands of microbial genomes shed light on interconnected biogeochemical processes in an aquifer system.</title>
        <authorList>
            <person name="Anantharaman K."/>
            <person name="Brown C.T."/>
            <person name="Hug L.A."/>
            <person name="Sharon I."/>
            <person name="Castelle C.J."/>
            <person name="Probst A.J."/>
            <person name="Thomas B.C."/>
            <person name="Singh A."/>
            <person name="Wilkins M.J."/>
            <person name="Karaoz U."/>
            <person name="Brodie E.L."/>
            <person name="Williams K.H."/>
            <person name="Hubbard S.S."/>
            <person name="Banfield J.F."/>
        </authorList>
    </citation>
    <scope>NUCLEOTIDE SEQUENCE [LARGE SCALE GENOMIC DNA]</scope>
</reference>
<dbReference type="SUPFAM" id="SSF53383">
    <property type="entry name" value="PLP-dependent transferases"/>
    <property type="match status" value="1"/>
</dbReference>
<evidence type="ECO:0000256" key="5">
    <source>
        <dbReference type="RuleBase" id="RU004508"/>
    </source>
</evidence>